<proteinExistence type="predicted"/>
<name>A0A251RS00_HELAN</name>
<dbReference type="InParanoid" id="A0A251RS00"/>
<reference evidence="1" key="3">
    <citation type="submission" date="2020-06" db="EMBL/GenBank/DDBJ databases">
        <title>Helianthus annuus Genome sequencing and assembly Release 2.</title>
        <authorList>
            <person name="Gouzy J."/>
            <person name="Langlade N."/>
            <person name="Munos S."/>
        </authorList>
    </citation>
    <scope>NUCLEOTIDE SEQUENCE</scope>
    <source>
        <tissue evidence="1">Leaves</tissue>
    </source>
</reference>
<dbReference type="EMBL" id="CM007906">
    <property type="protein sequence ID" value="OTF87195.1"/>
    <property type="molecule type" value="Genomic_DNA"/>
</dbReference>
<keyword evidence="3" id="KW-1185">Reference proteome</keyword>
<sequence length="50" mass="5694">MSLRLQMVFETEAGIGLMHLQMKDLEPSVWIGDAVVSCFVSILNFEDTYK</sequence>
<evidence type="ECO:0000313" key="3">
    <source>
        <dbReference type="Proteomes" id="UP000215914"/>
    </source>
</evidence>
<gene>
    <name evidence="2" type="ORF">HannXRQ_Chr17g0559101</name>
    <name evidence="1" type="ORF">HanXRQr2_Chr14g0626171</name>
</gene>
<evidence type="ECO:0000313" key="2">
    <source>
        <dbReference type="EMBL" id="OTF87195.1"/>
    </source>
</evidence>
<dbReference type="Proteomes" id="UP000215914">
    <property type="component" value="Chromosome 17"/>
</dbReference>
<evidence type="ECO:0000313" key="1">
    <source>
        <dbReference type="EMBL" id="KAF5767594.1"/>
    </source>
</evidence>
<accession>A0A251RS00</accession>
<organism evidence="2 3">
    <name type="scientific">Helianthus annuus</name>
    <name type="common">Common sunflower</name>
    <dbReference type="NCBI Taxonomy" id="4232"/>
    <lineage>
        <taxon>Eukaryota</taxon>
        <taxon>Viridiplantae</taxon>
        <taxon>Streptophyta</taxon>
        <taxon>Embryophyta</taxon>
        <taxon>Tracheophyta</taxon>
        <taxon>Spermatophyta</taxon>
        <taxon>Magnoliopsida</taxon>
        <taxon>eudicotyledons</taxon>
        <taxon>Gunneridae</taxon>
        <taxon>Pentapetalae</taxon>
        <taxon>asterids</taxon>
        <taxon>campanulids</taxon>
        <taxon>Asterales</taxon>
        <taxon>Asteraceae</taxon>
        <taxon>Asteroideae</taxon>
        <taxon>Heliantheae alliance</taxon>
        <taxon>Heliantheae</taxon>
        <taxon>Helianthus</taxon>
    </lineage>
</organism>
<reference evidence="1 3" key="1">
    <citation type="journal article" date="2017" name="Nature">
        <title>The sunflower genome provides insights into oil metabolism, flowering and Asterid evolution.</title>
        <authorList>
            <person name="Badouin H."/>
            <person name="Gouzy J."/>
            <person name="Grassa C.J."/>
            <person name="Murat F."/>
            <person name="Staton S.E."/>
            <person name="Cottret L."/>
            <person name="Lelandais-Briere C."/>
            <person name="Owens G.L."/>
            <person name="Carrere S."/>
            <person name="Mayjonade B."/>
            <person name="Legrand L."/>
            <person name="Gill N."/>
            <person name="Kane N.C."/>
            <person name="Bowers J.E."/>
            <person name="Hubner S."/>
            <person name="Bellec A."/>
            <person name="Berard A."/>
            <person name="Berges H."/>
            <person name="Blanchet N."/>
            <person name="Boniface M.C."/>
            <person name="Brunel D."/>
            <person name="Catrice O."/>
            <person name="Chaidir N."/>
            <person name="Claudel C."/>
            <person name="Donnadieu C."/>
            <person name="Faraut T."/>
            <person name="Fievet G."/>
            <person name="Helmstetter N."/>
            <person name="King M."/>
            <person name="Knapp S.J."/>
            <person name="Lai Z."/>
            <person name="Le Paslier M.C."/>
            <person name="Lippi Y."/>
            <person name="Lorenzon L."/>
            <person name="Mandel J.R."/>
            <person name="Marage G."/>
            <person name="Marchand G."/>
            <person name="Marquand E."/>
            <person name="Bret-Mestries E."/>
            <person name="Morien E."/>
            <person name="Nambeesan S."/>
            <person name="Nguyen T."/>
            <person name="Pegot-Espagnet P."/>
            <person name="Pouilly N."/>
            <person name="Raftis F."/>
            <person name="Sallet E."/>
            <person name="Schiex T."/>
            <person name="Thomas J."/>
            <person name="Vandecasteele C."/>
            <person name="Vares D."/>
            <person name="Vear F."/>
            <person name="Vautrin S."/>
            <person name="Crespi M."/>
            <person name="Mangin B."/>
            <person name="Burke J.M."/>
            <person name="Salse J."/>
            <person name="Munos S."/>
            <person name="Vincourt P."/>
            <person name="Rieseberg L.H."/>
            <person name="Langlade N.B."/>
        </authorList>
    </citation>
    <scope>NUCLEOTIDE SEQUENCE [LARGE SCALE GENOMIC DNA]</scope>
    <source>
        <strain evidence="3">cv. SF193</strain>
        <tissue evidence="1">Leaves</tissue>
    </source>
</reference>
<dbReference type="Gramene" id="mRNA:HanXRQr2_Chr14g0626171">
    <property type="protein sequence ID" value="mRNA:HanXRQr2_Chr14g0626171"/>
    <property type="gene ID" value="HanXRQr2_Chr14g0626171"/>
</dbReference>
<dbReference type="EMBL" id="MNCJ02000329">
    <property type="protein sequence ID" value="KAF5767594.1"/>
    <property type="molecule type" value="Genomic_DNA"/>
</dbReference>
<dbReference type="AlphaFoldDB" id="A0A251RS00"/>
<reference evidence="2" key="2">
    <citation type="submission" date="2017-02" db="EMBL/GenBank/DDBJ databases">
        <title>Sunflower complete genome.</title>
        <authorList>
            <person name="Langlade N."/>
            <person name="Munos S."/>
        </authorList>
    </citation>
    <scope>NUCLEOTIDE SEQUENCE [LARGE SCALE GENOMIC DNA]</scope>
    <source>
        <tissue evidence="2">Leaves</tissue>
    </source>
</reference>
<protein>
    <submittedName>
        <fullName evidence="2">Uncharacterized protein</fullName>
    </submittedName>
</protein>